<evidence type="ECO:0000313" key="5">
    <source>
        <dbReference type="EMBL" id="KAG2553691.1"/>
    </source>
</evidence>
<dbReference type="PANTHER" id="PTHR10350">
    <property type="entry name" value="NUCLEAR PORE COMPLEX PROTEIN NUP155"/>
    <property type="match status" value="1"/>
</dbReference>
<reference evidence="5" key="1">
    <citation type="submission" date="2020-05" db="EMBL/GenBank/DDBJ databases">
        <title>WGS assembly of Panicum virgatum.</title>
        <authorList>
            <person name="Lovell J.T."/>
            <person name="Jenkins J."/>
            <person name="Shu S."/>
            <person name="Juenger T.E."/>
            <person name="Schmutz J."/>
        </authorList>
    </citation>
    <scope>NUCLEOTIDE SEQUENCE</scope>
    <source>
        <strain evidence="5">AP13</strain>
    </source>
</reference>
<dbReference type="InterPro" id="IPR014908">
    <property type="entry name" value="Nucleoporin_Nup133/Nup155_N"/>
</dbReference>
<dbReference type="PANTHER" id="PTHR10350:SF6">
    <property type="entry name" value="NUCLEAR PORE COMPLEX PROTEIN NUP155"/>
    <property type="match status" value="1"/>
</dbReference>
<evidence type="ECO:0000313" key="6">
    <source>
        <dbReference type="Proteomes" id="UP000823388"/>
    </source>
</evidence>
<keyword evidence="6" id="KW-1185">Reference proteome</keyword>
<dbReference type="GO" id="GO:0006405">
    <property type="term" value="P:RNA export from nucleus"/>
    <property type="evidence" value="ECO:0007669"/>
    <property type="project" value="TreeGrafter"/>
</dbReference>
<evidence type="ECO:0000259" key="4">
    <source>
        <dbReference type="Pfam" id="PF08801"/>
    </source>
</evidence>
<name>A0A8T0NUS2_PANVG</name>
<keyword evidence="3" id="KW-0539">Nucleus</keyword>
<dbReference type="GO" id="GO:0036228">
    <property type="term" value="P:protein localization to nuclear inner membrane"/>
    <property type="evidence" value="ECO:0007669"/>
    <property type="project" value="TreeGrafter"/>
</dbReference>
<comment type="subcellular location">
    <subcellularLocation>
        <location evidence="1">Nucleus</location>
    </subcellularLocation>
</comment>
<sequence length="192" mass="21479">MAWGEDEAIGPDVASAGLHVTERIGRDAAAQPDLEEALEASRYASHPYSSHPKEWPPLVEVAETRQLPPMLIERYNAAAGEGTALCGIFSDIHRAWATVDNSFFIWRFDKWDGQCQEHNVDEQAICAVGLARAKPGIFIEAIQYLLVLATPVEANHIEWPCLEFVLNHLTEYQIAGCYFCKDSKCWMSIMKA</sequence>
<evidence type="ECO:0000256" key="1">
    <source>
        <dbReference type="ARBA" id="ARBA00004123"/>
    </source>
</evidence>
<evidence type="ECO:0000256" key="2">
    <source>
        <dbReference type="ARBA" id="ARBA00022448"/>
    </source>
</evidence>
<dbReference type="Proteomes" id="UP000823388">
    <property type="component" value="Chromosome 9K"/>
</dbReference>
<gene>
    <name evidence="5" type="ORF">PVAP13_9KG541726</name>
</gene>
<dbReference type="Pfam" id="PF08801">
    <property type="entry name" value="Nucleoporin_N"/>
    <property type="match status" value="1"/>
</dbReference>
<dbReference type="EMBL" id="CM029053">
    <property type="protein sequence ID" value="KAG2553691.1"/>
    <property type="molecule type" value="Genomic_DNA"/>
</dbReference>
<dbReference type="AlphaFoldDB" id="A0A8T0NUS2"/>
<dbReference type="GO" id="GO:0000972">
    <property type="term" value="P:transcription-dependent tethering of RNA polymerase II gene DNA at nuclear periphery"/>
    <property type="evidence" value="ECO:0007669"/>
    <property type="project" value="TreeGrafter"/>
</dbReference>
<protein>
    <recommendedName>
        <fullName evidence="4">Nucleoporin Nup133/Nup155-like N-terminal domain-containing protein</fullName>
    </recommendedName>
</protein>
<keyword evidence="2" id="KW-0813">Transport</keyword>
<proteinExistence type="predicted"/>
<comment type="caution">
    <text evidence="5">The sequence shown here is derived from an EMBL/GenBank/DDBJ whole genome shotgun (WGS) entry which is preliminary data.</text>
</comment>
<dbReference type="InterPro" id="IPR004870">
    <property type="entry name" value="Nucleoporin_Nup155"/>
</dbReference>
<dbReference type="GO" id="GO:0017056">
    <property type="term" value="F:structural constituent of nuclear pore"/>
    <property type="evidence" value="ECO:0007669"/>
    <property type="project" value="InterPro"/>
</dbReference>
<dbReference type="GO" id="GO:0006606">
    <property type="term" value="P:protein import into nucleus"/>
    <property type="evidence" value="ECO:0007669"/>
    <property type="project" value="TreeGrafter"/>
</dbReference>
<evidence type="ECO:0000256" key="3">
    <source>
        <dbReference type="ARBA" id="ARBA00023242"/>
    </source>
</evidence>
<organism evidence="5 6">
    <name type="scientific">Panicum virgatum</name>
    <name type="common">Blackwell switchgrass</name>
    <dbReference type="NCBI Taxonomy" id="38727"/>
    <lineage>
        <taxon>Eukaryota</taxon>
        <taxon>Viridiplantae</taxon>
        <taxon>Streptophyta</taxon>
        <taxon>Embryophyta</taxon>
        <taxon>Tracheophyta</taxon>
        <taxon>Spermatophyta</taxon>
        <taxon>Magnoliopsida</taxon>
        <taxon>Liliopsida</taxon>
        <taxon>Poales</taxon>
        <taxon>Poaceae</taxon>
        <taxon>PACMAD clade</taxon>
        <taxon>Panicoideae</taxon>
        <taxon>Panicodae</taxon>
        <taxon>Paniceae</taxon>
        <taxon>Panicinae</taxon>
        <taxon>Panicum</taxon>
        <taxon>Panicum sect. Hiantes</taxon>
    </lineage>
</organism>
<feature type="domain" description="Nucleoporin Nup133/Nup155-like N-terminal" evidence="4">
    <location>
        <begin position="55"/>
        <end position="153"/>
    </location>
</feature>
<dbReference type="GO" id="GO:0044611">
    <property type="term" value="C:nuclear pore inner ring"/>
    <property type="evidence" value="ECO:0007669"/>
    <property type="project" value="TreeGrafter"/>
</dbReference>
<accession>A0A8T0NUS2</accession>